<dbReference type="InterPro" id="IPR038495">
    <property type="entry name" value="ATPase_E_C"/>
</dbReference>
<evidence type="ECO:0000256" key="3">
    <source>
        <dbReference type="ARBA" id="ARBA00022448"/>
    </source>
</evidence>
<keyword evidence="5" id="KW-0175">Coiled coil</keyword>
<evidence type="ECO:0000313" key="7">
    <source>
        <dbReference type="Proteomes" id="UP000323337"/>
    </source>
</evidence>
<gene>
    <name evidence="6" type="ORF">FXF49_11660</name>
</gene>
<dbReference type="AlphaFoldDB" id="A0A5D0MMD1"/>
<comment type="caution">
    <text evidence="6">The sequence shown here is derived from an EMBL/GenBank/DDBJ whole genome shotgun (WGS) entry which is preliminary data.</text>
</comment>
<reference evidence="6 7" key="1">
    <citation type="submission" date="2019-08" db="EMBL/GenBank/DDBJ databases">
        <title>Genomic characterization of a novel candidate phylum (ARYD3) from a high temperature, high salinity tertiary oil reservoir in north central Oklahoma, USA.</title>
        <authorList>
            <person name="Youssef N.H."/>
            <person name="Yadav A."/>
            <person name="Elshahed M.S."/>
        </authorList>
    </citation>
    <scope>NUCLEOTIDE SEQUENCE [LARGE SCALE GENOMIC DNA]</scope>
    <source>
        <strain evidence="6">ARYD1</strain>
    </source>
</reference>
<dbReference type="Proteomes" id="UP000323337">
    <property type="component" value="Unassembled WGS sequence"/>
</dbReference>
<feature type="coiled-coil region" evidence="5">
    <location>
        <begin position="4"/>
        <end position="64"/>
    </location>
</feature>
<accession>A0A5D0MMD1</accession>
<sequence>MSQRKLMERIREKADEEIEQLKKEHELQIEQLKNEYENKKKDIEQRFSSEKEQIRNEIKRKMEKSFQKEKLKYDLEIEYFISQKCREHAEKLAEEVWMESAEEFFERHKEELNKENWETLYVSDSDKKLAEKYFPHSKVAANEKISGGFIAENKDGTLLIDNTIKSRFEKMWPEILPEIMGKFYEELSDKI</sequence>
<dbReference type="InterPro" id="IPR002842">
    <property type="entry name" value="ATPase_V1_Esu"/>
</dbReference>
<keyword evidence="4" id="KW-0406">Ion transport</keyword>
<organism evidence="6 7">
    <name type="scientific">Flexistipes sinusarabici</name>
    <dbReference type="NCBI Taxonomy" id="2352"/>
    <lineage>
        <taxon>Bacteria</taxon>
        <taxon>Pseudomonadati</taxon>
        <taxon>Deferribacterota</taxon>
        <taxon>Deferribacteres</taxon>
        <taxon>Deferribacterales</taxon>
        <taxon>Flexistipitaceae</taxon>
        <taxon>Flexistipes</taxon>
    </lineage>
</organism>
<dbReference type="GO" id="GO:0033178">
    <property type="term" value="C:proton-transporting two-sector ATPase complex, catalytic domain"/>
    <property type="evidence" value="ECO:0007669"/>
    <property type="project" value="InterPro"/>
</dbReference>
<evidence type="ECO:0000256" key="1">
    <source>
        <dbReference type="ARBA" id="ARBA00005901"/>
    </source>
</evidence>
<dbReference type="SUPFAM" id="SSF160527">
    <property type="entry name" value="V-type ATPase subunit E-like"/>
    <property type="match status" value="1"/>
</dbReference>
<proteinExistence type="inferred from homology"/>
<evidence type="ECO:0000256" key="2">
    <source>
        <dbReference type="ARBA" id="ARBA00020756"/>
    </source>
</evidence>
<keyword evidence="3" id="KW-0813">Transport</keyword>
<comment type="similarity">
    <text evidence="1">Belongs to the V-ATPase E subunit family.</text>
</comment>
<dbReference type="Gene3D" id="3.30.2320.30">
    <property type="entry name" value="ATP synthase, E subunit, C-terminal"/>
    <property type="match status" value="1"/>
</dbReference>
<evidence type="ECO:0000256" key="4">
    <source>
        <dbReference type="ARBA" id="ARBA00023065"/>
    </source>
</evidence>
<dbReference type="Pfam" id="PF01991">
    <property type="entry name" value="vATP-synt_E"/>
    <property type="match status" value="1"/>
</dbReference>
<protein>
    <recommendedName>
        <fullName evidence="2">V-type ATP synthase subunit E</fullName>
    </recommendedName>
</protein>
<dbReference type="GO" id="GO:0046961">
    <property type="term" value="F:proton-transporting ATPase activity, rotational mechanism"/>
    <property type="evidence" value="ECO:0007669"/>
    <property type="project" value="InterPro"/>
</dbReference>
<evidence type="ECO:0000256" key="5">
    <source>
        <dbReference type="SAM" id="Coils"/>
    </source>
</evidence>
<name>A0A5D0MMD1_FLESI</name>
<evidence type="ECO:0000313" key="6">
    <source>
        <dbReference type="EMBL" id="TYB32408.1"/>
    </source>
</evidence>
<dbReference type="EMBL" id="VSIV01000367">
    <property type="protein sequence ID" value="TYB32408.1"/>
    <property type="molecule type" value="Genomic_DNA"/>
</dbReference>